<proteinExistence type="predicted"/>
<accession>S9W609</accession>
<keyword evidence="2" id="KW-1185">Reference proteome</keyword>
<name>S9W609_9TRYP</name>
<dbReference type="EMBL" id="ATMH01003487">
    <property type="protein sequence ID" value="EPY31375.1"/>
    <property type="molecule type" value="Genomic_DNA"/>
</dbReference>
<comment type="caution">
    <text evidence="1">The sequence shown here is derived from an EMBL/GenBank/DDBJ whole genome shotgun (WGS) entry which is preliminary data.</text>
</comment>
<gene>
    <name evidence="1" type="ORF">STCU_03487</name>
</gene>
<sequence length="133" mass="14452">MSMERVLEKDFNSLLATHALWWEGVAPAGAEDALPSWVAAAPQMLLPASRRSVPLLSEAQSACAHGGRCDGRVESDSHLAWAGAFVALRRTPPYDSDLTRRRQMQTALCALQATYCDAAPDHVEVLVRLALPL</sequence>
<dbReference type="Proteomes" id="UP000015354">
    <property type="component" value="Unassembled WGS sequence"/>
</dbReference>
<reference evidence="1 2" key="1">
    <citation type="journal article" date="2013" name="PLoS ONE">
        <title>Predicting the Proteins of Angomonas deanei, Strigomonas culicis and Their Respective Endosymbionts Reveals New Aspects of the Trypanosomatidae Family.</title>
        <authorList>
            <person name="Motta M.C."/>
            <person name="Martins A.C."/>
            <person name="de Souza S.S."/>
            <person name="Catta-Preta C.M."/>
            <person name="Silva R."/>
            <person name="Klein C.C."/>
            <person name="de Almeida L.G."/>
            <person name="de Lima Cunha O."/>
            <person name="Ciapina L.P."/>
            <person name="Brocchi M."/>
            <person name="Colabardini A.C."/>
            <person name="de Araujo Lima B."/>
            <person name="Machado C.R."/>
            <person name="de Almeida Soares C.M."/>
            <person name="Probst C.M."/>
            <person name="de Menezes C.B."/>
            <person name="Thompson C.E."/>
            <person name="Bartholomeu D.C."/>
            <person name="Gradia D.F."/>
            <person name="Pavoni D.P."/>
            <person name="Grisard E.C."/>
            <person name="Fantinatti-Garboggini F."/>
            <person name="Marchini F.K."/>
            <person name="Rodrigues-Luiz G.F."/>
            <person name="Wagner G."/>
            <person name="Goldman G.H."/>
            <person name="Fietto J.L."/>
            <person name="Elias M.C."/>
            <person name="Goldman M.H."/>
            <person name="Sagot M.F."/>
            <person name="Pereira M."/>
            <person name="Stoco P.H."/>
            <person name="de Mendonca-Neto R.P."/>
            <person name="Teixeira S.M."/>
            <person name="Maciel T.E."/>
            <person name="de Oliveira Mendes T.A."/>
            <person name="Urmenyi T.P."/>
            <person name="de Souza W."/>
            <person name="Schenkman S."/>
            <person name="de Vasconcelos A.T."/>
        </authorList>
    </citation>
    <scope>NUCLEOTIDE SEQUENCE [LARGE SCALE GENOMIC DNA]</scope>
</reference>
<protein>
    <submittedName>
        <fullName evidence="1">Uncharacterized protein</fullName>
    </submittedName>
</protein>
<evidence type="ECO:0000313" key="2">
    <source>
        <dbReference type="Proteomes" id="UP000015354"/>
    </source>
</evidence>
<dbReference type="OrthoDB" id="27140at2759"/>
<dbReference type="AlphaFoldDB" id="S9W609"/>
<evidence type="ECO:0000313" key="1">
    <source>
        <dbReference type="EMBL" id="EPY31375.1"/>
    </source>
</evidence>
<organism evidence="1 2">
    <name type="scientific">Strigomonas culicis</name>
    <dbReference type="NCBI Taxonomy" id="28005"/>
    <lineage>
        <taxon>Eukaryota</taxon>
        <taxon>Discoba</taxon>
        <taxon>Euglenozoa</taxon>
        <taxon>Kinetoplastea</taxon>
        <taxon>Metakinetoplastina</taxon>
        <taxon>Trypanosomatida</taxon>
        <taxon>Trypanosomatidae</taxon>
        <taxon>Strigomonadinae</taxon>
        <taxon>Strigomonas</taxon>
    </lineage>
</organism>